<dbReference type="PANTHER" id="PTHR43581:SF4">
    <property type="entry name" value="ATP_GTP PHOSPHATASE"/>
    <property type="match status" value="1"/>
</dbReference>
<dbReference type="Gene3D" id="3.40.50.300">
    <property type="entry name" value="P-loop containing nucleotide triphosphate hydrolases"/>
    <property type="match status" value="1"/>
</dbReference>
<dbReference type="Proteomes" id="UP000182379">
    <property type="component" value="Unassembled WGS sequence"/>
</dbReference>
<dbReference type="PANTHER" id="PTHR43581">
    <property type="entry name" value="ATP/GTP PHOSPHATASE"/>
    <property type="match status" value="1"/>
</dbReference>
<dbReference type="InterPro" id="IPR041685">
    <property type="entry name" value="AAA_GajA/Old/RecF-like"/>
</dbReference>
<dbReference type="GO" id="GO:0004519">
    <property type="term" value="F:endonuclease activity"/>
    <property type="evidence" value="ECO:0007669"/>
    <property type="project" value="UniProtKB-KW"/>
</dbReference>
<dbReference type="InterPro" id="IPR034139">
    <property type="entry name" value="TOPRIM_OLD"/>
</dbReference>
<keyword evidence="3" id="KW-0378">Hydrolase</keyword>
<feature type="domain" description="Endonuclease GajA/Old nuclease/RecF-like AAA" evidence="1">
    <location>
        <begin position="1"/>
        <end position="67"/>
    </location>
</feature>
<dbReference type="SUPFAM" id="SSF52540">
    <property type="entry name" value="P-loop containing nucleoside triphosphate hydrolases"/>
    <property type="match status" value="1"/>
</dbReference>
<dbReference type="InterPro" id="IPR027417">
    <property type="entry name" value="P-loop_NTPase"/>
</dbReference>
<dbReference type="AlphaFoldDB" id="A0A1H2U1F7"/>
<dbReference type="CDD" id="cd01026">
    <property type="entry name" value="TOPRIM_OLD"/>
    <property type="match status" value="1"/>
</dbReference>
<name>A0A1H2U1F7_ACIFE</name>
<reference evidence="3 4" key="1">
    <citation type="submission" date="2016-10" db="EMBL/GenBank/DDBJ databases">
        <authorList>
            <person name="Varghese N."/>
            <person name="Submissions S."/>
        </authorList>
    </citation>
    <scope>NUCLEOTIDE SEQUENCE [LARGE SCALE GENOMIC DNA]</scope>
    <source>
        <strain evidence="3 4">WCC6</strain>
    </source>
</reference>
<evidence type="ECO:0000313" key="3">
    <source>
        <dbReference type="EMBL" id="SDW49224.1"/>
    </source>
</evidence>
<feature type="domain" description="Endonuclease GajA/Old nuclease/RecF-like AAA" evidence="1">
    <location>
        <begin position="239"/>
        <end position="303"/>
    </location>
</feature>
<evidence type="ECO:0000259" key="1">
    <source>
        <dbReference type="Pfam" id="PF13175"/>
    </source>
</evidence>
<keyword evidence="3" id="KW-0255">Endonuclease</keyword>
<evidence type="ECO:0000259" key="2">
    <source>
        <dbReference type="Pfam" id="PF20469"/>
    </source>
</evidence>
<evidence type="ECO:0000313" key="4">
    <source>
        <dbReference type="Proteomes" id="UP000182379"/>
    </source>
</evidence>
<dbReference type="Pfam" id="PF13175">
    <property type="entry name" value="AAA_15"/>
    <property type="match status" value="2"/>
</dbReference>
<dbReference type="InterPro" id="IPR051396">
    <property type="entry name" value="Bact_Antivir_Def_Nuclease"/>
</dbReference>
<dbReference type="EMBL" id="FNOP01000002">
    <property type="protein sequence ID" value="SDW49224.1"/>
    <property type="molecule type" value="Genomic_DNA"/>
</dbReference>
<protein>
    <submittedName>
        <fullName evidence="3">Putative ATP-dependent endonuclease of the OLD family</fullName>
    </submittedName>
</protein>
<dbReference type="RefSeq" id="WP_074704318.1">
    <property type="nucleotide sequence ID" value="NZ_FNOP01000002.1"/>
</dbReference>
<dbReference type="Pfam" id="PF20469">
    <property type="entry name" value="OLD-like_TOPRIM"/>
    <property type="match status" value="1"/>
</dbReference>
<organism evidence="3 4">
    <name type="scientific">Acidaminococcus fermentans</name>
    <dbReference type="NCBI Taxonomy" id="905"/>
    <lineage>
        <taxon>Bacteria</taxon>
        <taxon>Bacillati</taxon>
        <taxon>Bacillota</taxon>
        <taxon>Negativicutes</taxon>
        <taxon>Acidaminococcales</taxon>
        <taxon>Acidaminococcaceae</taxon>
        <taxon>Acidaminococcus</taxon>
    </lineage>
</organism>
<comment type="caution">
    <text evidence="3">The sequence shown here is derived from an EMBL/GenBank/DDBJ whole genome shotgun (WGS) entry which is preliminary data.</text>
</comment>
<feature type="domain" description="OLD protein-like TOPRIM" evidence="2">
    <location>
        <begin position="353"/>
        <end position="418"/>
    </location>
</feature>
<proteinExistence type="predicted"/>
<keyword evidence="3" id="KW-0540">Nuclease</keyword>
<sequence length="552" mass="63776">MYLSSMRIQNYRNFKDITMTFHPLANYLVGENDIGKSGFLRLLSYMANAWTLPENDYDDPKQPIRITLDLHLLQSPNEYFADTPQDHPEKIRVRLEMKVTDICPHLYDGETGQEMPLETIRRLRYISYSAISQEDQAVRPQVYRALEKCLAQWEASHCGPLPEEERQFIQHEVNVGYFDSSYYECIFYLSRILCRSNRHRADNLKFISLAALRIITQVYQMAHSRAVPLEHTIIVDGKGKRYLPLIISIDEPEIHLHPYMQRSILQYYQQLLNNEDPQFCALLKDLFGLDGLRGQLFVVTHSTDSLIDDYRNILRLYHDRRGLVKAACGASFHVNREIEKHLIMHFPEVKEALYARSVILVEGETEYGCFQLFGRTVGVPFDYYGICLINARGESSIAKIKKLLEYFRLPVVALYDADVKEAHKREKGVYFTDGVCFEMDLSQTMLQRGKRQALDRIIDVACGGTGRTSYDMVKKACHKLQLDPRDFPPGPLYKAKPHQGPVWVYYFAWLYSNKGVILGRLIGQSLQKEEVPPAFVRVIQAAGRLATVPERA</sequence>
<accession>A0A1H2U1F7</accession>
<gene>
    <name evidence="3" type="ORF">SAMN05216495_10252</name>
</gene>